<comment type="catalytic activity">
    <reaction evidence="1">
        <text>S-ubiquitinyl-[E2 ubiquitin-conjugating enzyme]-L-cysteine + [acceptor protein]-L-lysine = [E2 ubiquitin-conjugating enzyme]-L-cysteine + N(6)-ubiquitinyl-[acceptor protein]-L-lysine.</text>
        <dbReference type="EC" id="2.3.2.27"/>
    </reaction>
</comment>
<gene>
    <name evidence="8" type="ORF">AAHA92_03157</name>
</gene>
<sequence length="219" mass="24953">MDVEDEGGAGYDYCSRHITFQLTGAALRRSMLRLHRLKFNFFFRFEAKNWNLNPNSAAPEFTGEGPSRQSFISAAVTAQEAPSYEDTRQAIVEAVDDLLTNDERHRLVQIEWREACEKLPAAGNLTNEFKFVKLDFVVRVERRQIIVVDGLDPATEMMLEKCEMDCVSCCCICLEEFGGGGAVRMPCTHVFHGGCIERWLRNRRCCPLCRHEMPAAKYS</sequence>
<keyword evidence="9" id="KW-1185">Reference proteome</keyword>
<accession>A0ABD1IG80</accession>
<evidence type="ECO:0000256" key="3">
    <source>
        <dbReference type="ARBA" id="ARBA00022723"/>
    </source>
</evidence>
<dbReference type="GO" id="GO:0008270">
    <property type="term" value="F:zinc ion binding"/>
    <property type="evidence" value="ECO:0007669"/>
    <property type="project" value="UniProtKB-KW"/>
</dbReference>
<dbReference type="Proteomes" id="UP001567538">
    <property type="component" value="Unassembled WGS sequence"/>
</dbReference>
<dbReference type="InterPro" id="IPR001841">
    <property type="entry name" value="Znf_RING"/>
</dbReference>
<evidence type="ECO:0000256" key="2">
    <source>
        <dbReference type="ARBA" id="ARBA00012483"/>
    </source>
</evidence>
<keyword evidence="3" id="KW-0479">Metal-binding</keyword>
<evidence type="ECO:0000256" key="4">
    <source>
        <dbReference type="ARBA" id="ARBA00022771"/>
    </source>
</evidence>
<organism evidence="8 9">
    <name type="scientific">Salvia divinorum</name>
    <name type="common">Maria pastora</name>
    <name type="synonym">Diviner's sage</name>
    <dbReference type="NCBI Taxonomy" id="28513"/>
    <lineage>
        <taxon>Eukaryota</taxon>
        <taxon>Viridiplantae</taxon>
        <taxon>Streptophyta</taxon>
        <taxon>Embryophyta</taxon>
        <taxon>Tracheophyta</taxon>
        <taxon>Spermatophyta</taxon>
        <taxon>Magnoliopsida</taxon>
        <taxon>eudicotyledons</taxon>
        <taxon>Gunneridae</taxon>
        <taxon>Pentapetalae</taxon>
        <taxon>asterids</taxon>
        <taxon>lamiids</taxon>
        <taxon>Lamiales</taxon>
        <taxon>Lamiaceae</taxon>
        <taxon>Nepetoideae</taxon>
        <taxon>Mentheae</taxon>
        <taxon>Salviinae</taxon>
        <taxon>Salvia</taxon>
        <taxon>Salvia subgen. Calosphace</taxon>
    </lineage>
</organism>
<evidence type="ECO:0000256" key="6">
    <source>
        <dbReference type="PROSITE-ProRule" id="PRU00175"/>
    </source>
</evidence>
<keyword evidence="4 6" id="KW-0863">Zinc-finger</keyword>
<proteinExistence type="predicted"/>
<dbReference type="AlphaFoldDB" id="A0ABD1IG80"/>
<dbReference type="InterPro" id="IPR013083">
    <property type="entry name" value="Znf_RING/FYVE/PHD"/>
</dbReference>
<keyword evidence="8" id="KW-0012">Acyltransferase</keyword>
<keyword evidence="8" id="KW-0808">Transferase</keyword>
<evidence type="ECO:0000313" key="9">
    <source>
        <dbReference type="Proteomes" id="UP001567538"/>
    </source>
</evidence>
<evidence type="ECO:0000256" key="5">
    <source>
        <dbReference type="ARBA" id="ARBA00022833"/>
    </source>
</evidence>
<reference evidence="8 9" key="1">
    <citation type="submission" date="2024-06" db="EMBL/GenBank/DDBJ databases">
        <title>A chromosome level genome sequence of Diviner's sage (Salvia divinorum).</title>
        <authorList>
            <person name="Ford S.A."/>
            <person name="Ro D.-K."/>
            <person name="Ness R.W."/>
            <person name="Phillips M.A."/>
        </authorList>
    </citation>
    <scope>NUCLEOTIDE SEQUENCE [LARGE SCALE GENOMIC DNA]</scope>
    <source>
        <strain evidence="8">SAF-2024a</strain>
        <tissue evidence="8">Leaf</tissue>
    </source>
</reference>
<dbReference type="Gene3D" id="3.30.40.10">
    <property type="entry name" value="Zinc/RING finger domain, C3HC4 (zinc finger)"/>
    <property type="match status" value="1"/>
</dbReference>
<dbReference type="SUPFAM" id="SSF57850">
    <property type="entry name" value="RING/U-box"/>
    <property type="match status" value="1"/>
</dbReference>
<dbReference type="EC" id="2.3.2.27" evidence="2"/>
<keyword evidence="5" id="KW-0862">Zinc</keyword>
<dbReference type="PANTHER" id="PTHR15710">
    <property type="entry name" value="E3 UBIQUITIN-PROTEIN LIGASE PRAJA"/>
    <property type="match status" value="1"/>
</dbReference>
<dbReference type="EMBL" id="JBEAFC010000002">
    <property type="protein sequence ID" value="KAL1567705.1"/>
    <property type="molecule type" value="Genomic_DNA"/>
</dbReference>
<dbReference type="PANTHER" id="PTHR15710:SF217">
    <property type="entry name" value="E3 UBIQUITIN-PROTEIN LIGASE RDUF2"/>
    <property type="match status" value="1"/>
</dbReference>
<dbReference type="PROSITE" id="PS50089">
    <property type="entry name" value="ZF_RING_2"/>
    <property type="match status" value="1"/>
</dbReference>
<dbReference type="Pfam" id="PF13639">
    <property type="entry name" value="zf-RING_2"/>
    <property type="match status" value="1"/>
</dbReference>
<evidence type="ECO:0000256" key="1">
    <source>
        <dbReference type="ARBA" id="ARBA00000900"/>
    </source>
</evidence>
<protein>
    <recommendedName>
        <fullName evidence="2">RING-type E3 ubiquitin transferase</fullName>
        <ecNumber evidence="2">2.3.2.27</ecNumber>
    </recommendedName>
</protein>
<comment type="caution">
    <text evidence="8">The sequence shown here is derived from an EMBL/GenBank/DDBJ whole genome shotgun (WGS) entry which is preliminary data.</text>
</comment>
<name>A0ABD1IG80_SALDI</name>
<evidence type="ECO:0000259" key="7">
    <source>
        <dbReference type="PROSITE" id="PS50089"/>
    </source>
</evidence>
<dbReference type="SMART" id="SM00184">
    <property type="entry name" value="RING"/>
    <property type="match status" value="1"/>
</dbReference>
<feature type="domain" description="RING-type" evidence="7">
    <location>
        <begin position="170"/>
        <end position="210"/>
    </location>
</feature>
<dbReference type="GO" id="GO:0061630">
    <property type="term" value="F:ubiquitin protein ligase activity"/>
    <property type="evidence" value="ECO:0007669"/>
    <property type="project" value="UniProtKB-EC"/>
</dbReference>
<evidence type="ECO:0000313" key="8">
    <source>
        <dbReference type="EMBL" id="KAL1567705.1"/>
    </source>
</evidence>